<dbReference type="PANTHER" id="PTHR11101">
    <property type="entry name" value="PHOSPHATE TRANSPORTER"/>
    <property type="match status" value="1"/>
</dbReference>
<feature type="transmembrane region" description="Helical" evidence="6">
    <location>
        <begin position="318"/>
        <end position="336"/>
    </location>
</feature>
<keyword evidence="5 6" id="KW-0472">Membrane</keyword>
<name>A0ABS5LE76_9BACI</name>
<dbReference type="Proteomes" id="UP000682403">
    <property type="component" value="Unassembled WGS sequence"/>
</dbReference>
<feature type="transmembrane region" description="Helical" evidence="6">
    <location>
        <begin position="77"/>
        <end position="99"/>
    </location>
</feature>
<accession>A0ABS5LE76</accession>
<feature type="transmembrane region" description="Helical" evidence="6">
    <location>
        <begin position="119"/>
        <end position="144"/>
    </location>
</feature>
<evidence type="ECO:0000256" key="5">
    <source>
        <dbReference type="ARBA" id="ARBA00023136"/>
    </source>
</evidence>
<feature type="transmembrane region" description="Helical" evidence="6">
    <location>
        <begin position="38"/>
        <end position="56"/>
    </location>
</feature>
<evidence type="ECO:0000313" key="7">
    <source>
        <dbReference type="EMBL" id="MBS2968916.1"/>
    </source>
</evidence>
<evidence type="ECO:0000256" key="2">
    <source>
        <dbReference type="ARBA" id="ARBA00022448"/>
    </source>
</evidence>
<evidence type="ECO:0000256" key="6">
    <source>
        <dbReference type="SAM" id="Phobius"/>
    </source>
</evidence>
<evidence type="ECO:0000313" key="8">
    <source>
        <dbReference type="Proteomes" id="UP000682403"/>
    </source>
</evidence>
<evidence type="ECO:0000256" key="1">
    <source>
        <dbReference type="ARBA" id="ARBA00004141"/>
    </source>
</evidence>
<keyword evidence="4 6" id="KW-1133">Transmembrane helix</keyword>
<comment type="caution">
    <text evidence="7">The sequence shown here is derived from an EMBL/GenBank/DDBJ whole genome shotgun (WGS) entry which is preliminary data.</text>
</comment>
<comment type="subcellular location">
    <subcellularLocation>
        <location evidence="1">Membrane</location>
        <topology evidence="1">Multi-pass membrane protein</topology>
    </subcellularLocation>
</comment>
<keyword evidence="3 6" id="KW-0812">Transmembrane</keyword>
<evidence type="ECO:0000256" key="3">
    <source>
        <dbReference type="ARBA" id="ARBA00022692"/>
    </source>
</evidence>
<keyword evidence="2" id="KW-0813">Transport</keyword>
<feature type="transmembrane region" description="Helical" evidence="6">
    <location>
        <begin position="164"/>
        <end position="181"/>
    </location>
</feature>
<reference evidence="7 8" key="1">
    <citation type="submission" date="2021-04" db="EMBL/GenBank/DDBJ databases">
        <title>Metabacillus sp. strain KIGAM252 whole genome sequence.</title>
        <authorList>
            <person name="Seo M.-J."/>
            <person name="Cho E.-S."/>
            <person name="Hwang C.Y."/>
            <person name="Yoon D.J."/>
        </authorList>
    </citation>
    <scope>NUCLEOTIDE SEQUENCE [LARGE SCALE GENOMIC DNA]</scope>
    <source>
        <strain evidence="7 8">KIGAM252</strain>
    </source>
</reference>
<proteinExistence type="predicted"/>
<dbReference type="RefSeq" id="WP_211562248.1">
    <property type="nucleotide sequence ID" value="NZ_JAGVRK010000001.1"/>
</dbReference>
<dbReference type="PANTHER" id="PTHR11101:SF80">
    <property type="entry name" value="PHOSPHATE TRANSPORTER"/>
    <property type="match status" value="1"/>
</dbReference>
<organism evidence="7 8">
    <name type="scientific">Metabacillus flavus</name>
    <dbReference type="NCBI Taxonomy" id="2823519"/>
    <lineage>
        <taxon>Bacteria</taxon>
        <taxon>Bacillati</taxon>
        <taxon>Bacillota</taxon>
        <taxon>Bacilli</taxon>
        <taxon>Bacillales</taxon>
        <taxon>Bacillaceae</taxon>
        <taxon>Metabacillus</taxon>
    </lineage>
</organism>
<keyword evidence="8" id="KW-1185">Reference proteome</keyword>
<protein>
    <submittedName>
        <fullName evidence="7">Anion permease</fullName>
    </submittedName>
</protein>
<dbReference type="InterPro" id="IPR001204">
    <property type="entry name" value="Phos_transporter"/>
</dbReference>
<sequence length="353" mass="36473">MEAAAIILSLFFAMNIGASGAAASMGVAYGSGAIKRRMAALLLCGAGVVLGAVLGGGEVIKTISSGIIPQSMITMQIVLVIIGSAAISLFMANLMGIPLSTSEVTVGAVVGVGVAYHALYVQSILVIMMFWVIIPAAAFFITYFICRASQPLFSRLEARGGKMLIYLLIAAGFFEAFSAGMNNVANAVGPLVAADVISVNQGVWIGGLFVAAGAVFLGGRVLETNGKKITRLSKTEGIVISGTGALLVTISSLFGLPVPLTQVTSTSIMASAAAKNGAIVFQKGIVKKIVKVWIVSPLVSLAISYVLVKLFIQSDFYSTFSALAIMVATLGVLSLMKAIKKEKRSVHEQGGGI</sequence>
<evidence type="ECO:0000256" key="4">
    <source>
        <dbReference type="ARBA" id="ARBA00022989"/>
    </source>
</evidence>
<dbReference type="EMBL" id="JAGVRK010000001">
    <property type="protein sequence ID" value="MBS2968916.1"/>
    <property type="molecule type" value="Genomic_DNA"/>
</dbReference>
<dbReference type="Pfam" id="PF01384">
    <property type="entry name" value="PHO4"/>
    <property type="match status" value="2"/>
</dbReference>
<gene>
    <name evidence="7" type="ORF">J9317_09110</name>
</gene>
<feature type="transmembrane region" description="Helical" evidence="6">
    <location>
        <begin position="201"/>
        <end position="218"/>
    </location>
</feature>
<feature type="transmembrane region" description="Helical" evidence="6">
    <location>
        <begin position="293"/>
        <end position="312"/>
    </location>
</feature>